<evidence type="ECO:0000313" key="2">
    <source>
        <dbReference type="EnsemblPlants" id="TuG1812G0500002771.01.T01"/>
    </source>
</evidence>
<organism evidence="2 3">
    <name type="scientific">Triticum urartu</name>
    <name type="common">Red wild einkorn</name>
    <name type="synonym">Crithodium urartu</name>
    <dbReference type="NCBI Taxonomy" id="4572"/>
    <lineage>
        <taxon>Eukaryota</taxon>
        <taxon>Viridiplantae</taxon>
        <taxon>Streptophyta</taxon>
        <taxon>Embryophyta</taxon>
        <taxon>Tracheophyta</taxon>
        <taxon>Spermatophyta</taxon>
        <taxon>Magnoliopsida</taxon>
        <taxon>Liliopsida</taxon>
        <taxon>Poales</taxon>
        <taxon>Poaceae</taxon>
        <taxon>BOP clade</taxon>
        <taxon>Pooideae</taxon>
        <taxon>Triticodae</taxon>
        <taxon>Triticeae</taxon>
        <taxon>Triticinae</taxon>
        <taxon>Triticum</taxon>
    </lineage>
</organism>
<dbReference type="Gramene" id="TuG1812G0500002771.01.T01">
    <property type="protein sequence ID" value="TuG1812G0500002771.01.T01"/>
    <property type="gene ID" value="TuG1812G0500002771.01"/>
</dbReference>
<dbReference type="EnsemblPlants" id="TuG1812G0500002771.01.T01">
    <property type="protein sequence ID" value="TuG1812G0500002771.01.T01"/>
    <property type="gene ID" value="TuG1812G0500002771.01"/>
</dbReference>
<dbReference type="Proteomes" id="UP000015106">
    <property type="component" value="Chromosome 5"/>
</dbReference>
<reference evidence="2" key="2">
    <citation type="submission" date="2018-03" db="EMBL/GenBank/DDBJ databases">
        <title>The Triticum urartu genome reveals the dynamic nature of wheat genome evolution.</title>
        <authorList>
            <person name="Ling H."/>
            <person name="Ma B."/>
            <person name="Shi X."/>
            <person name="Liu H."/>
            <person name="Dong L."/>
            <person name="Sun H."/>
            <person name="Cao Y."/>
            <person name="Gao Q."/>
            <person name="Zheng S."/>
            <person name="Li Y."/>
            <person name="Yu Y."/>
            <person name="Du H."/>
            <person name="Qi M."/>
            <person name="Li Y."/>
            <person name="Yu H."/>
            <person name="Cui Y."/>
            <person name="Wang N."/>
            <person name="Chen C."/>
            <person name="Wu H."/>
            <person name="Zhao Y."/>
            <person name="Zhang J."/>
            <person name="Li Y."/>
            <person name="Zhou W."/>
            <person name="Zhang B."/>
            <person name="Hu W."/>
            <person name="Eijk M."/>
            <person name="Tang J."/>
            <person name="Witsenboer H."/>
            <person name="Zhao S."/>
            <person name="Li Z."/>
            <person name="Zhang A."/>
            <person name="Wang D."/>
            <person name="Liang C."/>
        </authorList>
    </citation>
    <scope>NUCLEOTIDE SEQUENCE [LARGE SCALE GENOMIC DNA]</scope>
    <source>
        <strain evidence="2">cv. G1812</strain>
    </source>
</reference>
<keyword evidence="1" id="KW-0732">Signal</keyword>
<keyword evidence="3" id="KW-1185">Reference proteome</keyword>
<accession>A0A8R7QDA5</accession>
<reference evidence="2" key="3">
    <citation type="submission" date="2022-06" db="UniProtKB">
        <authorList>
            <consortium name="EnsemblPlants"/>
        </authorList>
    </citation>
    <scope>IDENTIFICATION</scope>
</reference>
<sequence>EEPFDYVRCLLHGLVLLPCGISVVGEMTSTPPSTGAGVWEYCHNSYNGCFSKVE</sequence>
<reference evidence="3" key="1">
    <citation type="journal article" date="2013" name="Nature">
        <title>Draft genome of the wheat A-genome progenitor Triticum urartu.</title>
        <authorList>
            <person name="Ling H.Q."/>
            <person name="Zhao S."/>
            <person name="Liu D."/>
            <person name="Wang J."/>
            <person name="Sun H."/>
            <person name="Zhang C."/>
            <person name="Fan H."/>
            <person name="Li D."/>
            <person name="Dong L."/>
            <person name="Tao Y."/>
            <person name="Gao C."/>
            <person name="Wu H."/>
            <person name="Li Y."/>
            <person name="Cui Y."/>
            <person name="Guo X."/>
            <person name="Zheng S."/>
            <person name="Wang B."/>
            <person name="Yu K."/>
            <person name="Liang Q."/>
            <person name="Yang W."/>
            <person name="Lou X."/>
            <person name="Chen J."/>
            <person name="Feng M."/>
            <person name="Jian J."/>
            <person name="Zhang X."/>
            <person name="Luo G."/>
            <person name="Jiang Y."/>
            <person name="Liu J."/>
            <person name="Wang Z."/>
            <person name="Sha Y."/>
            <person name="Zhang B."/>
            <person name="Wu H."/>
            <person name="Tang D."/>
            <person name="Shen Q."/>
            <person name="Xue P."/>
            <person name="Zou S."/>
            <person name="Wang X."/>
            <person name="Liu X."/>
            <person name="Wang F."/>
            <person name="Yang Y."/>
            <person name="An X."/>
            <person name="Dong Z."/>
            <person name="Zhang K."/>
            <person name="Zhang X."/>
            <person name="Luo M.C."/>
            <person name="Dvorak J."/>
            <person name="Tong Y."/>
            <person name="Wang J."/>
            <person name="Yang H."/>
            <person name="Li Z."/>
            <person name="Wang D."/>
            <person name="Zhang A."/>
            <person name="Wang J."/>
        </authorList>
    </citation>
    <scope>NUCLEOTIDE SEQUENCE</scope>
    <source>
        <strain evidence="3">cv. G1812</strain>
    </source>
</reference>
<evidence type="ECO:0000313" key="3">
    <source>
        <dbReference type="Proteomes" id="UP000015106"/>
    </source>
</evidence>
<feature type="signal peptide" evidence="1">
    <location>
        <begin position="1"/>
        <end position="25"/>
    </location>
</feature>
<proteinExistence type="predicted"/>
<feature type="chain" id="PRO_5035781868" evidence="1">
    <location>
        <begin position="26"/>
        <end position="54"/>
    </location>
</feature>
<evidence type="ECO:0000256" key="1">
    <source>
        <dbReference type="SAM" id="SignalP"/>
    </source>
</evidence>
<name>A0A8R7QDA5_TRIUA</name>
<protein>
    <submittedName>
        <fullName evidence="2">Uncharacterized protein</fullName>
    </submittedName>
</protein>
<dbReference type="AlphaFoldDB" id="A0A8R7QDA5"/>